<dbReference type="InterPro" id="IPR011990">
    <property type="entry name" value="TPR-like_helical_dom_sf"/>
</dbReference>
<organism evidence="5 6">
    <name type="scientific">Hydrocarboniphaga daqingensis</name>
    <dbReference type="NCBI Taxonomy" id="490188"/>
    <lineage>
        <taxon>Bacteria</taxon>
        <taxon>Pseudomonadati</taxon>
        <taxon>Pseudomonadota</taxon>
        <taxon>Gammaproteobacteria</taxon>
        <taxon>Nevskiales</taxon>
        <taxon>Nevskiaceae</taxon>
        <taxon>Hydrocarboniphaga</taxon>
    </lineage>
</organism>
<evidence type="ECO:0000256" key="1">
    <source>
        <dbReference type="ARBA" id="ARBA00022737"/>
    </source>
</evidence>
<evidence type="ECO:0000313" key="6">
    <source>
        <dbReference type="Proteomes" id="UP000199758"/>
    </source>
</evidence>
<reference evidence="5 6" key="1">
    <citation type="submission" date="2016-11" db="EMBL/GenBank/DDBJ databases">
        <authorList>
            <person name="Jaros S."/>
            <person name="Januszkiewicz K."/>
            <person name="Wedrychowicz H."/>
        </authorList>
    </citation>
    <scope>NUCLEOTIDE SEQUENCE [LARGE SCALE GENOMIC DNA]</scope>
    <source>
        <strain evidence="5 6">CGMCC 1.7049</strain>
    </source>
</reference>
<feature type="repeat" description="TPR" evidence="3">
    <location>
        <begin position="42"/>
        <end position="75"/>
    </location>
</feature>
<dbReference type="InterPro" id="IPR019734">
    <property type="entry name" value="TPR_rpt"/>
</dbReference>
<keyword evidence="1" id="KW-0677">Repeat</keyword>
<accession>A0A1M5QJS0</accession>
<feature type="signal peptide" evidence="4">
    <location>
        <begin position="1"/>
        <end position="20"/>
    </location>
</feature>
<dbReference type="Gene3D" id="1.25.40.10">
    <property type="entry name" value="Tetratricopeptide repeat domain"/>
    <property type="match status" value="1"/>
</dbReference>
<keyword evidence="4" id="KW-0732">Signal</keyword>
<feature type="chain" id="PRO_5012928919" evidence="4">
    <location>
        <begin position="21"/>
        <end position="258"/>
    </location>
</feature>
<gene>
    <name evidence="5" type="ORF">SAMN04488068_2667</name>
</gene>
<keyword evidence="2 3" id="KW-0802">TPR repeat</keyword>
<evidence type="ECO:0000256" key="4">
    <source>
        <dbReference type="SAM" id="SignalP"/>
    </source>
</evidence>
<dbReference type="Proteomes" id="UP000199758">
    <property type="component" value="Unassembled WGS sequence"/>
</dbReference>
<dbReference type="PANTHER" id="PTHR44227">
    <property type="match status" value="1"/>
</dbReference>
<dbReference type="NCBIfam" id="TIGR02521">
    <property type="entry name" value="type_IV_pilW"/>
    <property type="match status" value="1"/>
</dbReference>
<dbReference type="OrthoDB" id="9814042at2"/>
<dbReference type="PROSITE" id="PS50005">
    <property type="entry name" value="TPR"/>
    <property type="match status" value="2"/>
</dbReference>
<evidence type="ECO:0000256" key="3">
    <source>
        <dbReference type="PROSITE-ProRule" id="PRU00339"/>
    </source>
</evidence>
<dbReference type="SMART" id="SM00028">
    <property type="entry name" value="TPR"/>
    <property type="match status" value="3"/>
</dbReference>
<dbReference type="PANTHER" id="PTHR44227:SF3">
    <property type="entry name" value="PROTEIN O-MANNOSYL-TRANSFERASE TMTC4"/>
    <property type="match status" value="1"/>
</dbReference>
<name>A0A1M5QJS0_9GAMM</name>
<dbReference type="InterPro" id="IPR052346">
    <property type="entry name" value="O-mannosyl-transferase_TMTC"/>
</dbReference>
<feature type="repeat" description="TPR" evidence="3">
    <location>
        <begin position="76"/>
        <end position="109"/>
    </location>
</feature>
<dbReference type="RefSeq" id="WP_072898155.1">
    <property type="nucleotide sequence ID" value="NZ_FQWZ01000006.1"/>
</dbReference>
<evidence type="ECO:0000313" key="5">
    <source>
        <dbReference type="EMBL" id="SHH14357.1"/>
    </source>
</evidence>
<dbReference type="EMBL" id="FQWZ01000006">
    <property type="protein sequence ID" value="SHH14357.1"/>
    <property type="molecule type" value="Genomic_DNA"/>
</dbReference>
<dbReference type="SUPFAM" id="SSF48452">
    <property type="entry name" value="TPR-like"/>
    <property type="match status" value="1"/>
</dbReference>
<dbReference type="AlphaFoldDB" id="A0A1M5QJS0"/>
<dbReference type="Pfam" id="PF13414">
    <property type="entry name" value="TPR_11"/>
    <property type="match status" value="1"/>
</dbReference>
<protein>
    <submittedName>
        <fullName evidence="5">Type IV pilus assembly protein PilF</fullName>
    </submittedName>
</protein>
<dbReference type="STRING" id="490188.SAMN04488068_2667"/>
<evidence type="ECO:0000256" key="2">
    <source>
        <dbReference type="ARBA" id="ARBA00022803"/>
    </source>
</evidence>
<dbReference type="InterPro" id="IPR013360">
    <property type="entry name" value="Pilus_4_PilW"/>
</dbReference>
<sequence>MTRRVRLLLAGLLWLPAACVTTTSTERGTVENSGQVDYAEAARLNTQLGIDYARQGQDDLALEKLKRALDQDPRLADAHSTIAFVYARRGDDELADRHYRRALDLTPDALVKNNYGVFLCAHQRADEAVRYFREAAQDKAYRTPEVALTNAGVCARKKPDLDGAERDFRAALQINPGFADALAQMAWLTYQRKDYLRSRAFLQRYQQVGAPTPETLLIGALTEHALGDTVAARAYEQRLRKEFPESEESGNLPRAPSP</sequence>
<keyword evidence="6" id="KW-1185">Reference proteome</keyword>
<proteinExistence type="predicted"/>